<accession>A0A343JDD3</accession>
<dbReference type="PANTHER" id="PTHR37422:SF17">
    <property type="entry name" value="O-ANTIGEN LIGASE"/>
    <property type="match status" value="1"/>
</dbReference>
<dbReference type="Proteomes" id="UP000264883">
    <property type="component" value="Chromosome"/>
</dbReference>
<protein>
    <recommendedName>
        <fullName evidence="6">O-antigen ligase-related domain-containing protein</fullName>
    </recommendedName>
</protein>
<feature type="transmembrane region" description="Helical" evidence="5">
    <location>
        <begin position="213"/>
        <end position="229"/>
    </location>
</feature>
<gene>
    <name evidence="7" type="ORF">BEN51_08615</name>
</gene>
<keyword evidence="3 5" id="KW-1133">Transmembrane helix</keyword>
<evidence type="ECO:0000313" key="7">
    <source>
        <dbReference type="EMBL" id="ASW43541.1"/>
    </source>
</evidence>
<dbReference type="EMBL" id="CP016786">
    <property type="protein sequence ID" value="ASW43541.1"/>
    <property type="molecule type" value="Genomic_DNA"/>
</dbReference>
<name>A0A343JDD3_9CLOT</name>
<feature type="transmembrane region" description="Helical" evidence="5">
    <location>
        <begin position="7"/>
        <end position="23"/>
    </location>
</feature>
<dbReference type="RefSeq" id="WP_119865675.1">
    <property type="nucleotide sequence ID" value="NZ_CP016786.1"/>
</dbReference>
<feature type="transmembrane region" description="Helical" evidence="5">
    <location>
        <begin position="35"/>
        <end position="56"/>
    </location>
</feature>
<dbReference type="Pfam" id="PF04932">
    <property type="entry name" value="Wzy_C"/>
    <property type="match status" value="1"/>
</dbReference>
<dbReference type="PANTHER" id="PTHR37422">
    <property type="entry name" value="TEICHURONIC ACID BIOSYNTHESIS PROTEIN TUAE"/>
    <property type="match status" value="1"/>
</dbReference>
<reference evidence="7 8" key="1">
    <citation type="submission" date="2016-08" db="EMBL/GenBank/DDBJ databases">
        <title>Complete Genome Sequence Of The Indigo Reducing Clostridium isatidis DSM15098.</title>
        <authorList>
            <person name="Little G.T."/>
            <person name="Minton N.P."/>
        </authorList>
    </citation>
    <scope>NUCLEOTIDE SEQUENCE [LARGE SCALE GENOMIC DNA]</scope>
    <source>
        <strain evidence="7 8">DSM 15098</strain>
    </source>
</reference>
<organism evidence="7 8">
    <name type="scientific">Clostridium isatidis</name>
    <dbReference type="NCBI Taxonomy" id="182773"/>
    <lineage>
        <taxon>Bacteria</taxon>
        <taxon>Bacillati</taxon>
        <taxon>Bacillota</taxon>
        <taxon>Clostridia</taxon>
        <taxon>Eubacteriales</taxon>
        <taxon>Clostridiaceae</taxon>
        <taxon>Clostridium</taxon>
    </lineage>
</organism>
<evidence type="ECO:0000259" key="6">
    <source>
        <dbReference type="Pfam" id="PF04932"/>
    </source>
</evidence>
<evidence type="ECO:0000256" key="5">
    <source>
        <dbReference type="SAM" id="Phobius"/>
    </source>
</evidence>
<feature type="transmembrane region" description="Helical" evidence="5">
    <location>
        <begin position="357"/>
        <end position="376"/>
    </location>
</feature>
<feature type="transmembrane region" description="Helical" evidence="5">
    <location>
        <begin position="325"/>
        <end position="345"/>
    </location>
</feature>
<feature type="transmembrane region" description="Helical" evidence="5">
    <location>
        <begin position="68"/>
        <end position="87"/>
    </location>
</feature>
<dbReference type="AlphaFoldDB" id="A0A343JDD3"/>
<dbReference type="KEGG" id="cia:BEN51_08615"/>
<evidence type="ECO:0000313" key="8">
    <source>
        <dbReference type="Proteomes" id="UP000264883"/>
    </source>
</evidence>
<dbReference type="GO" id="GO:0016020">
    <property type="term" value="C:membrane"/>
    <property type="evidence" value="ECO:0007669"/>
    <property type="project" value="UniProtKB-SubCell"/>
</dbReference>
<feature type="transmembrane region" description="Helical" evidence="5">
    <location>
        <begin position="236"/>
        <end position="254"/>
    </location>
</feature>
<feature type="transmembrane region" description="Helical" evidence="5">
    <location>
        <begin position="382"/>
        <end position="400"/>
    </location>
</feature>
<dbReference type="InterPro" id="IPR051533">
    <property type="entry name" value="WaaL-like"/>
</dbReference>
<evidence type="ECO:0000256" key="2">
    <source>
        <dbReference type="ARBA" id="ARBA00022692"/>
    </source>
</evidence>
<evidence type="ECO:0000256" key="1">
    <source>
        <dbReference type="ARBA" id="ARBA00004141"/>
    </source>
</evidence>
<evidence type="ECO:0000256" key="3">
    <source>
        <dbReference type="ARBA" id="ARBA00022989"/>
    </source>
</evidence>
<dbReference type="InterPro" id="IPR007016">
    <property type="entry name" value="O-antigen_ligase-rel_domated"/>
</dbReference>
<keyword evidence="8" id="KW-1185">Reference proteome</keyword>
<feature type="transmembrane region" description="Helical" evidence="5">
    <location>
        <begin position="93"/>
        <end position="111"/>
    </location>
</feature>
<comment type="subcellular location">
    <subcellularLocation>
        <location evidence="1">Membrane</location>
        <topology evidence="1">Multi-pass membrane protein</topology>
    </subcellularLocation>
</comment>
<feature type="transmembrane region" description="Helical" evidence="5">
    <location>
        <begin position="118"/>
        <end position="139"/>
    </location>
</feature>
<evidence type="ECO:0000256" key="4">
    <source>
        <dbReference type="ARBA" id="ARBA00023136"/>
    </source>
</evidence>
<keyword evidence="4 5" id="KW-0472">Membrane</keyword>
<feature type="domain" description="O-antigen ligase-related" evidence="6">
    <location>
        <begin position="197"/>
        <end position="334"/>
    </location>
</feature>
<dbReference type="OrthoDB" id="9806320at2"/>
<feature type="transmembrane region" description="Helical" evidence="5">
    <location>
        <begin position="191"/>
        <end position="207"/>
    </location>
</feature>
<feature type="transmembrane region" description="Helical" evidence="5">
    <location>
        <begin position="166"/>
        <end position="184"/>
    </location>
</feature>
<keyword evidence="2 5" id="KW-0812">Transmembrane</keyword>
<proteinExistence type="predicted"/>
<sequence>MIKLYKNLLNTLIIIFVIFYPILPSYGDKNPDKILHLIFVVQALGIIFIPLERKYYFNVMKNIKEDKIFLSLLLLNILMYSSSFISFDSDTTLKASLKFSLYIWIYYNIVYNLRGKNIFKILLTSFVGVAAISSIFSIYQTYENLHINKHINAENRISSFLENSNILGLYAVSALFIVIMLFLNSKKNYQKVCFSICSLLLIINIILSQSRNALIALIFGSILLSLIYNKKLILPTAITLGTLIILPISRTRIIDILSTNQNISRIKIWKITNFIIKDNFLFGVGYDGYSSVYPDYVNNYKDLMIRDDYMAYHPHNVFLKFQSELGILGTILLVLFFSLTLYNFYKNIKLFKNSNKQAIIVGTAVSFLCFLLMNMVDSYFNSPKAIMTLCLILGISNFYSNKKVKEPFEKYFSNGSFVTSAQNQTGYI</sequence>